<evidence type="ECO:0000256" key="1">
    <source>
        <dbReference type="ARBA" id="ARBA00022441"/>
    </source>
</evidence>
<feature type="transmembrane region" description="Helical" evidence="3">
    <location>
        <begin position="6"/>
        <end position="23"/>
    </location>
</feature>
<reference evidence="4 5" key="1">
    <citation type="submission" date="2021-06" db="EMBL/GenBank/DDBJ databases">
        <authorList>
            <person name="Kallberg Y."/>
            <person name="Tangrot J."/>
            <person name="Rosling A."/>
        </authorList>
    </citation>
    <scope>NUCLEOTIDE SEQUENCE [LARGE SCALE GENOMIC DNA]</scope>
    <source>
        <strain evidence="4 5">120-4 pot B 10/14</strain>
    </source>
</reference>
<dbReference type="InterPro" id="IPR015915">
    <property type="entry name" value="Kelch-typ_b-propeller"/>
</dbReference>
<gene>
    <name evidence="4" type="ORF">GMARGA_LOCUS18949</name>
</gene>
<dbReference type="EMBL" id="CAJVQB010015484">
    <property type="protein sequence ID" value="CAG8774850.1"/>
    <property type="molecule type" value="Genomic_DNA"/>
</dbReference>
<keyword evidence="1" id="KW-0880">Kelch repeat</keyword>
<dbReference type="PANTHER" id="PTHR46093:SF18">
    <property type="entry name" value="FIBRONECTIN TYPE-III DOMAIN-CONTAINING PROTEIN"/>
    <property type="match status" value="1"/>
</dbReference>
<dbReference type="Proteomes" id="UP000789901">
    <property type="component" value="Unassembled WGS sequence"/>
</dbReference>
<keyword evidence="3" id="KW-0472">Membrane</keyword>
<accession>A0ABN7VJL7</accession>
<organism evidence="4 5">
    <name type="scientific">Gigaspora margarita</name>
    <dbReference type="NCBI Taxonomy" id="4874"/>
    <lineage>
        <taxon>Eukaryota</taxon>
        <taxon>Fungi</taxon>
        <taxon>Fungi incertae sedis</taxon>
        <taxon>Mucoromycota</taxon>
        <taxon>Glomeromycotina</taxon>
        <taxon>Glomeromycetes</taxon>
        <taxon>Diversisporales</taxon>
        <taxon>Gigasporaceae</taxon>
        <taxon>Gigaspora</taxon>
    </lineage>
</organism>
<keyword evidence="3" id="KW-0812">Transmembrane</keyword>
<evidence type="ECO:0000313" key="5">
    <source>
        <dbReference type="Proteomes" id="UP000789901"/>
    </source>
</evidence>
<protein>
    <submittedName>
        <fullName evidence="4">42667_t:CDS:1</fullName>
    </submittedName>
</protein>
<dbReference type="Pfam" id="PF24681">
    <property type="entry name" value="Kelch_KLHDC2_KLHL20_DRC7"/>
    <property type="match status" value="1"/>
</dbReference>
<feature type="non-terminal residue" evidence="4">
    <location>
        <position position="346"/>
    </location>
</feature>
<keyword evidence="2" id="KW-0677">Repeat</keyword>
<sequence>MLLFDFYIFISLLNFIFTFAAFIPNGRHFHSSVLIDKKLYFSGGFINNSLSNITNEFFYLDVSKPFTTADNDSIQWVDLTYTDGPLKQEATAGDFYANQSFVNQYDTSKQQWINISSVGNVPANRRDFSCANFDNGLIAIFSGFFNTTYRINDLWIFNTLTLAWSLSNTKNTPLHRNGYCAVTLPDGNILYIGGYSSANSLMPMDNLPLYNTKSDTWTNMVISGTIPPARMFFSAVLIFSGLNDANLGDLWILDIIMSQWSIGKILNPIMNLTLYGHTATLVNNYMFVAFGMFPNLTLSSKIFMLDVSRKDSYKWVTEFTPNTTTTPNSSNISLIVGVTIGSIISL</sequence>
<keyword evidence="3" id="KW-1133">Transmembrane helix</keyword>
<proteinExistence type="predicted"/>
<comment type="caution">
    <text evidence="4">The sequence shown here is derived from an EMBL/GenBank/DDBJ whole genome shotgun (WGS) entry which is preliminary data.</text>
</comment>
<dbReference type="SUPFAM" id="SSF117281">
    <property type="entry name" value="Kelch motif"/>
    <property type="match status" value="1"/>
</dbReference>
<dbReference type="Gene3D" id="2.120.10.80">
    <property type="entry name" value="Kelch-type beta propeller"/>
    <property type="match status" value="2"/>
</dbReference>
<keyword evidence="5" id="KW-1185">Reference proteome</keyword>
<dbReference type="PANTHER" id="PTHR46093">
    <property type="entry name" value="ACYL-COA-BINDING DOMAIN-CONTAINING PROTEIN 5"/>
    <property type="match status" value="1"/>
</dbReference>
<evidence type="ECO:0000256" key="2">
    <source>
        <dbReference type="ARBA" id="ARBA00022737"/>
    </source>
</evidence>
<evidence type="ECO:0000313" key="4">
    <source>
        <dbReference type="EMBL" id="CAG8774850.1"/>
    </source>
</evidence>
<evidence type="ECO:0000256" key="3">
    <source>
        <dbReference type="SAM" id="Phobius"/>
    </source>
</evidence>
<name>A0ABN7VJL7_GIGMA</name>